<dbReference type="Pfam" id="PF00652">
    <property type="entry name" value="Ricin_B_lectin"/>
    <property type="match status" value="1"/>
</dbReference>
<keyword evidence="8" id="KW-0723">Serine/threonine-protein kinase</keyword>
<dbReference type="Gene3D" id="2.80.10.50">
    <property type="match status" value="1"/>
</dbReference>
<sequence length="501" mass="54124">MEQLDAVDPERIGDYRIFGRLGSGGMGTVYLGLAPDRRQVAVKTLRSPIPATPSADRRRFHREAEALSRIDNPYLVRILDADTTGDPPWIAMEYLKGDTLSRYVGQQGPLTEQALGTLALCLSEALTTLHEHGILHRDLKPDNVMLTDDGAIVIDLGITLLDESTRYTSVGVVVGVPAYLPPEVWRGHPAGPAGDVFAMGAVLHCAATGRSLLGEGTHGELAARGAGGTYDLSGLPRPWAAIVTECVATDPARRPSAADMFDRFTERMGVAPPSPGWWRRHRDAPSSPVDPAAITTVLPRPPRRRRTMITAVAAACVLSLMAAGITAWRPWPTDAASFITGAGPSPSPDDTAAPTDSGEVQLHNVATGLCLYGDALGGHDDGEYGAVLTRQCDPDSGDAFLWERTDLGQYRNVETGLCLADKVDMEPAVTLPCDKTHENQFWREYRDPDLKLKNDKTGLCLHSRNMAGDDGAVYGEVKTKECVTDGEYQSWEPHEVATRTP</sequence>
<dbReference type="InterPro" id="IPR000772">
    <property type="entry name" value="Ricin_B_lectin"/>
</dbReference>
<evidence type="ECO:0000313" key="9">
    <source>
        <dbReference type="Proteomes" id="UP000321617"/>
    </source>
</evidence>
<dbReference type="GO" id="GO:0005524">
    <property type="term" value="F:ATP binding"/>
    <property type="evidence" value="ECO:0007669"/>
    <property type="project" value="UniProtKB-UniRule"/>
</dbReference>
<dbReference type="Gene3D" id="3.30.200.20">
    <property type="entry name" value="Phosphorylase Kinase, domain 1"/>
    <property type="match status" value="1"/>
</dbReference>
<feature type="binding site" evidence="5">
    <location>
        <position position="43"/>
    </location>
    <ligand>
        <name>ATP</name>
        <dbReference type="ChEBI" id="CHEBI:30616"/>
    </ligand>
</feature>
<dbReference type="OrthoDB" id="9762169at2"/>
<gene>
    <name evidence="8" type="ORF">LX16_3000</name>
</gene>
<comment type="caution">
    <text evidence="8">The sequence shown here is derived from an EMBL/GenBank/DDBJ whole genome shotgun (WGS) entry which is preliminary data.</text>
</comment>
<dbReference type="SUPFAM" id="SSF50370">
    <property type="entry name" value="Ricin B-like lectins"/>
    <property type="match status" value="1"/>
</dbReference>
<dbReference type="PANTHER" id="PTHR43289">
    <property type="entry name" value="MITOGEN-ACTIVATED PROTEIN KINASE KINASE KINASE 20-RELATED"/>
    <property type="match status" value="1"/>
</dbReference>
<organism evidence="8 9">
    <name type="scientific">Stackebrandtia albiflava</name>
    <dbReference type="NCBI Taxonomy" id="406432"/>
    <lineage>
        <taxon>Bacteria</taxon>
        <taxon>Bacillati</taxon>
        <taxon>Actinomycetota</taxon>
        <taxon>Actinomycetes</taxon>
        <taxon>Glycomycetales</taxon>
        <taxon>Glycomycetaceae</taxon>
        <taxon>Stackebrandtia</taxon>
    </lineage>
</organism>
<evidence type="ECO:0000256" key="4">
    <source>
        <dbReference type="ARBA" id="ARBA00022840"/>
    </source>
</evidence>
<dbReference type="PROSITE" id="PS50011">
    <property type="entry name" value="PROTEIN_KINASE_DOM"/>
    <property type="match status" value="1"/>
</dbReference>
<protein>
    <submittedName>
        <fullName evidence="8">Serine/threonine protein kinase</fullName>
    </submittedName>
</protein>
<dbReference type="SUPFAM" id="SSF56112">
    <property type="entry name" value="Protein kinase-like (PK-like)"/>
    <property type="match status" value="1"/>
</dbReference>
<proteinExistence type="predicted"/>
<dbReference type="RefSeq" id="WP_147139202.1">
    <property type="nucleotide sequence ID" value="NZ_BAABIJ010000002.1"/>
</dbReference>
<name>A0A562V311_9ACTN</name>
<keyword evidence="2 5" id="KW-0547">Nucleotide-binding</keyword>
<keyword evidence="1" id="KW-0808">Transferase</keyword>
<dbReference type="AlphaFoldDB" id="A0A562V311"/>
<evidence type="ECO:0000256" key="1">
    <source>
        <dbReference type="ARBA" id="ARBA00022679"/>
    </source>
</evidence>
<dbReference type="Pfam" id="PF00069">
    <property type="entry name" value="Pkinase"/>
    <property type="match status" value="1"/>
</dbReference>
<dbReference type="InterPro" id="IPR035992">
    <property type="entry name" value="Ricin_B-like_lectins"/>
</dbReference>
<evidence type="ECO:0000313" key="8">
    <source>
        <dbReference type="EMBL" id="TWJ12245.1"/>
    </source>
</evidence>
<dbReference type="PANTHER" id="PTHR43289:SF34">
    <property type="entry name" value="SERINE_THREONINE-PROTEIN KINASE YBDM-RELATED"/>
    <property type="match status" value="1"/>
</dbReference>
<dbReference type="SMART" id="SM00220">
    <property type="entry name" value="S_TKc"/>
    <property type="match status" value="1"/>
</dbReference>
<feature type="domain" description="Protein kinase" evidence="7">
    <location>
        <begin position="15"/>
        <end position="268"/>
    </location>
</feature>
<dbReference type="InterPro" id="IPR011009">
    <property type="entry name" value="Kinase-like_dom_sf"/>
</dbReference>
<dbReference type="GO" id="GO:0004674">
    <property type="term" value="F:protein serine/threonine kinase activity"/>
    <property type="evidence" value="ECO:0007669"/>
    <property type="project" value="UniProtKB-KW"/>
</dbReference>
<reference evidence="8 9" key="1">
    <citation type="journal article" date="2013" name="Stand. Genomic Sci.">
        <title>Genomic Encyclopedia of Type Strains, Phase I: The one thousand microbial genomes (KMG-I) project.</title>
        <authorList>
            <person name="Kyrpides N.C."/>
            <person name="Woyke T."/>
            <person name="Eisen J.A."/>
            <person name="Garrity G."/>
            <person name="Lilburn T.G."/>
            <person name="Beck B.J."/>
            <person name="Whitman W.B."/>
            <person name="Hugenholtz P."/>
            <person name="Klenk H.P."/>
        </authorList>
    </citation>
    <scope>NUCLEOTIDE SEQUENCE [LARGE SCALE GENOMIC DNA]</scope>
    <source>
        <strain evidence="8 9">DSM 45044</strain>
    </source>
</reference>
<keyword evidence="3 8" id="KW-0418">Kinase</keyword>
<dbReference type="CDD" id="cd23415">
    <property type="entry name" value="beta-trefoil_Ricin_AH"/>
    <property type="match status" value="1"/>
</dbReference>
<dbReference type="InterPro" id="IPR017441">
    <property type="entry name" value="Protein_kinase_ATP_BS"/>
</dbReference>
<dbReference type="PROSITE" id="PS00108">
    <property type="entry name" value="PROTEIN_KINASE_ST"/>
    <property type="match status" value="1"/>
</dbReference>
<dbReference type="InterPro" id="IPR008271">
    <property type="entry name" value="Ser/Thr_kinase_AS"/>
</dbReference>
<accession>A0A562V311</accession>
<dbReference type="EMBL" id="VLLL01000006">
    <property type="protein sequence ID" value="TWJ12245.1"/>
    <property type="molecule type" value="Genomic_DNA"/>
</dbReference>
<dbReference type="PROSITE" id="PS00107">
    <property type="entry name" value="PROTEIN_KINASE_ATP"/>
    <property type="match status" value="1"/>
</dbReference>
<dbReference type="InterPro" id="IPR000719">
    <property type="entry name" value="Prot_kinase_dom"/>
</dbReference>
<dbReference type="CDD" id="cd14014">
    <property type="entry name" value="STKc_PknB_like"/>
    <property type="match status" value="1"/>
</dbReference>
<dbReference type="PROSITE" id="PS50231">
    <property type="entry name" value="RICIN_B_LECTIN"/>
    <property type="match status" value="1"/>
</dbReference>
<evidence type="ECO:0000259" key="7">
    <source>
        <dbReference type="PROSITE" id="PS50011"/>
    </source>
</evidence>
<dbReference type="Gene3D" id="1.10.510.10">
    <property type="entry name" value="Transferase(Phosphotransferase) domain 1"/>
    <property type="match status" value="1"/>
</dbReference>
<dbReference type="Proteomes" id="UP000321617">
    <property type="component" value="Unassembled WGS sequence"/>
</dbReference>
<evidence type="ECO:0000256" key="2">
    <source>
        <dbReference type="ARBA" id="ARBA00022741"/>
    </source>
</evidence>
<evidence type="ECO:0000256" key="6">
    <source>
        <dbReference type="SAM" id="MobiDB-lite"/>
    </source>
</evidence>
<feature type="region of interest" description="Disordered" evidence="6">
    <location>
        <begin position="275"/>
        <end position="295"/>
    </location>
</feature>
<evidence type="ECO:0000256" key="5">
    <source>
        <dbReference type="PROSITE-ProRule" id="PRU10141"/>
    </source>
</evidence>
<keyword evidence="9" id="KW-1185">Reference proteome</keyword>
<keyword evidence="4 5" id="KW-0067">ATP-binding</keyword>
<evidence type="ECO:0000256" key="3">
    <source>
        <dbReference type="ARBA" id="ARBA00022777"/>
    </source>
</evidence>